<protein>
    <submittedName>
        <fullName evidence="2">Uncharacterized protein</fullName>
    </submittedName>
</protein>
<feature type="region of interest" description="Disordered" evidence="1">
    <location>
        <begin position="624"/>
        <end position="683"/>
    </location>
</feature>
<evidence type="ECO:0000313" key="3">
    <source>
        <dbReference type="Proteomes" id="UP000221165"/>
    </source>
</evidence>
<feature type="region of interest" description="Disordered" evidence="1">
    <location>
        <begin position="481"/>
        <end position="608"/>
    </location>
</feature>
<sequence length="889" mass="96523">MQPTQMIRAGVSSSSAADDACCTPPLNPFTHKSRHLVSLGDVYEGLRREGEKLRLEAGGSRKKSVGLGMWLSLESLGASCRCNSSILTSVLLPGEGIVILFYFKGKRWSSVGLHASHRVPVKPCGGSYSSRGLGSPTLPVALARYVSVPLLILTVEEVLYCMQECAGPSSAQLSLRIFDSVTARRLTLNDILSLLHPRFLRPLLCCTALRAVSATLRRDSRRADNHTETHGQDEYTRGQKKEKRETLRRTVPSLPCTPSTRADACASLTSPKKKTTDSPRAPSSPSEQGAERGFARHAPFTCSKEASHYTSTQAPVDAATQQDTVQRPSHEGANSSFFTASCYSACISSCPSYSPACSAGCLCRHVAGGLCCSPRLSFHELLVYLRLRRSGLRVQRRGLGALAAVIRLSPLFVSSRFMLPSVLSCAPPLLHSSYSSSLHSTPPSAPKRLATVCGDPSMRVLPSDTEIGRGTPECEAGVEHLTETLPSISPTTREKGRSHRGASDGEREKDRTAAEKDRRRQTETSAHEQVDGGEERDQSRDAIEERKDSSNERRAPQKVHPIPRWVVSFSRGSKETKRNKALATTAHGNMEDTGMSQAKSSKRSEEDAPLMVGLRDANVKHQIPHSSCDTDVDEDSRASLSASASEGICSTRDGRRDGGDCKPAVSSTGDEEGRSRRAQKNARLQHACNIHRDERRATHNLVGGLLGLRSERLAAEGGSDTDVLPVFPVRYEENASSLLPLYLDPSSQHYVDVSSLPGSCLPAARAPNATRDRVLPSLNCPSRVSSSLLQKRKLPLSRSHVRYLPPAHKKYCTSSARRQKENHTLLCGEQEQEAKEGVARGPDETDEEEGVRVKKHGNIHDTLWKSVVVGAASADGPVALIRARAVALL</sequence>
<dbReference type="RefSeq" id="XP_067921320.1">
    <property type="nucleotide sequence ID" value="XM_068066705.1"/>
</dbReference>
<dbReference type="EMBL" id="MIGC01003317">
    <property type="protein sequence ID" value="PHJ19622.1"/>
    <property type="molecule type" value="Genomic_DNA"/>
</dbReference>
<dbReference type="Proteomes" id="UP000221165">
    <property type="component" value="Unassembled WGS sequence"/>
</dbReference>
<feature type="region of interest" description="Disordered" evidence="1">
    <location>
        <begin position="830"/>
        <end position="852"/>
    </location>
</feature>
<keyword evidence="3" id="KW-1185">Reference proteome</keyword>
<name>A0A2C6KTN1_9APIC</name>
<feature type="compositionally biased region" description="Basic and acidic residues" evidence="1">
    <location>
        <begin position="501"/>
        <end position="555"/>
    </location>
</feature>
<feature type="region of interest" description="Disordered" evidence="1">
    <location>
        <begin position="311"/>
        <end position="330"/>
    </location>
</feature>
<dbReference type="GeneID" id="94429916"/>
<feature type="compositionally biased region" description="Basic and acidic residues" evidence="1">
    <location>
        <begin position="220"/>
        <end position="248"/>
    </location>
</feature>
<feature type="compositionally biased region" description="Basic and acidic residues" evidence="1">
    <location>
        <begin position="832"/>
        <end position="843"/>
    </location>
</feature>
<accession>A0A2C6KTN1</accession>
<comment type="caution">
    <text evidence="2">The sequence shown here is derived from an EMBL/GenBank/DDBJ whole genome shotgun (WGS) entry which is preliminary data.</text>
</comment>
<dbReference type="VEuPathDB" id="ToxoDB:CSUI_006549"/>
<organism evidence="2 3">
    <name type="scientific">Cystoisospora suis</name>
    <dbReference type="NCBI Taxonomy" id="483139"/>
    <lineage>
        <taxon>Eukaryota</taxon>
        <taxon>Sar</taxon>
        <taxon>Alveolata</taxon>
        <taxon>Apicomplexa</taxon>
        <taxon>Conoidasida</taxon>
        <taxon>Coccidia</taxon>
        <taxon>Eucoccidiorida</taxon>
        <taxon>Eimeriorina</taxon>
        <taxon>Sarcocystidae</taxon>
        <taxon>Cystoisospora</taxon>
    </lineage>
</organism>
<proteinExistence type="predicted"/>
<feature type="region of interest" description="Disordered" evidence="1">
    <location>
        <begin position="220"/>
        <end position="292"/>
    </location>
</feature>
<reference evidence="2 3" key="1">
    <citation type="journal article" date="2017" name="Int. J. Parasitol.">
        <title>The genome of the protozoan parasite Cystoisospora suis and a reverse vaccinology approach to identify vaccine candidates.</title>
        <authorList>
            <person name="Palmieri N."/>
            <person name="Shrestha A."/>
            <person name="Ruttkowski B."/>
            <person name="Beck T."/>
            <person name="Vogl C."/>
            <person name="Tomley F."/>
            <person name="Blake D.P."/>
            <person name="Joachim A."/>
        </authorList>
    </citation>
    <scope>NUCLEOTIDE SEQUENCE [LARGE SCALE GENOMIC DNA]</scope>
    <source>
        <strain evidence="2 3">Wien I</strain>
    </source>
</reference>
<evidence type="ECO:0000313" key="2">
    <source>
        <dbReference type="EMBL" id="PHJ19622.1"/>
    </source>
</evidence>
<gene>
    <name evidence="2" type="ORF">CSUI_006549</name>
</gene>
<dbReference type="AlphaFoldDB" id="A0A2C6KTN1"/>
<dbReference type="OrthoDB" id="331423at2759"/>
<evidence type="ECO:0000256" key="1">
    <source>
        <dbReference type="SAM" id="MobiDB-lite"/>
    </source>
</evidence>